<reference evidence="1 2" key="1">
    <citation type="submission" date="2013-01" db="EMBL/GenBank/DDBJ databases">
        <authorList>
            <person name="Harkins D.M."/>
            <person name="Durkin A.S."/>
            <person name="Brinkac L.M."/>
            <person name="Haft D.H."/>
            <person name="Selengut J.D."/>
            <person name="Sanka R."/>
            <person name="DePew J."/>
            <person name="Purushe J."/>
            <person name="Tulsiani S.M."/>
            <person name="Graham G.C."/>
            <person name="Burns M.-A."/>
            <person name="Dohnt M.F."/>
            <person name="Smythe L.D."/>
            <person name="McKay D.B."/>
            <person name="Craig S.B."/>
            <person name="Vinetz J.M."/>
            <person name="Sutton G.G."/>
            <person name="Nierman W.C."/>
            <person name="Fouts D.E."/>
        </authorList>
    </citation>
    <scope>NUCLEOTIDE SEQUENCE [LARGE SCALE GENOMIC DNA]</scope>
    <source>
        <strain evidence="1 2">LT2116</strain>
    </source>
</reference>
<dbReference type="Proteomes" id="UP000011770">
    <property type="component" value="Unassembled WGS sequence"/>
</dbReference>
<evidence type="ECO:0000313" key="1">
    <source>
        <dbReference type="EMBL" id="EMF80973.1"/>
    </source>
</evidence>
<evidence type="ECO:0000313" key="2">
    <source>
        <dbReference type="Proteomes" id="UP000011770"/>
    </source>
</evidence>
<proteinExistence type="predicted"/>
<comment type="caution">
    <text evidence="1">The sequence shown here is derived from an EMBL/GenBank/DDBJ whole genome shotgun (WGS) entry which is preliminary data.</text>
</comment>
<name>M3EIT7_9LEPT</name>
<sequence length="40" mass="4645">MGLVISSYKKSKFVNLKVDPRLGREGIRSMKLSQFFRKKA</sequence>
<accession>M3EIT7</accession>
<dbReference type="AlphaFoldDB" id="M3EIT7"/>
<gene>
    <name evidence="1" type="ORF">LEP1GSC188_4683</name>
</gene>
<dbReference type="EMBL" id="AHOR02000042">
    <property type="protein sequence ID" value="EMF80973.1"/>
    <property type="molecule type" value="Genomic_DNA"/>
</dbReference>
<organism evidence="1 2">
    <name type="scientific">Leptospira weilii serovar Topaz str. LT2116</name>
    <dbReference type="NCBI Taxonomy" id="1088540"/>
    <lineage>
        <taxon>Bacteria</taxon>
        <taxon>Pseudomonadati</taxon>
        <taxon>Spirochaetota</taxon>
        <taxon>Spirochaetia</taxon>
        <taxon>Leptospirales</taxon>
        <taxon>Leptospiraceae</taxon>
        <taxon>Leptospira</taxon>
    </lineage>
</organism>
<protein>
    <submittedName>
        <fullName evidence="1">Uncharacterized protein</fullName>
    </submittedName>
</protein>